<protein>
    <submittedName>
        <fullName evidence="1">Uncharacterized protein</fullName>
    </submittedName>
</protein>
<name>A0ABU3CBX6_9FLAO</name>
<dbReference type="EMBL" id="JAVRHQ010000017">
    <property type="protein sequence ID" value="MDT0643826.1"/>
    <property type="molecule type" value="Genomic_DNA"/>
</dbReference>
<evidence type="ECO:0000313" key="2">
    <source>
        <dbReference type="Proteomes" id="UP001262889"/>
    </source>
</evidence>
<proteinExistence type="predicted"/>
<gene>
    <name evidence="1" type="ORF">RM553_13385</name>
</gene>
<organism evidence="1 2">
    <name type="scientific">Autumnicola tepida</name>
    <dbReference type="NCBI Taxonomy" id="3075595"/>
    <lineage>
        <taxon>Bacteria</taxon>
        <taxon>Pseudomonadati</taxon>
        <taxon>Bacteroidota</taxon>
        <taxon>Flavobacteriia</taxon>
        <taxon>Flavobacteriales</taxon>
        <taxon>Flavobacteriaceae</taxon>
        <taxon>Autumnicola</taxon>
    </lineage>
</organism>
<dbReference type="Proteomes" id="UP001262889">
    <property type="component" value="Unassembled WGS sequence"/>
</dbReference>
<sequence>MKTKSILHVTTSLGFQGIFFDENEKLMVNAWADEAERKEFGQNLQSILRVNI</sequence>
<dbReference type="RefSeq" id="WP_311535446.1">
    <property type="nucleotide sequence ID" value="NZ_JAVRHQ010000017.1"/>
</dbReference>
<keyword evidence="2" id="KW-1185">Reference proteome</keyword>
<comment type="caution">
    <text evidence="1">The sequence shown here is derived from an EMBL/GenBank/DDBJ whole genome shotgun (WGS) entry which is preliminary data.</text>
</comment>
<evidence type="ECO:0000313" key="1">
    <source>
        <dbReference type="EMBL" id="MDT0643826.1"/>
    </source>
</evidence>
<accession>A0ABU3CBX6</accession>
<reference evidence="1 2" key="1">
    <citation type="submission" date="2023-09" db="EMBL/GenBank/DDBJ databases">
        <authorList>
            <person name="Rey-Velasco X."/>
        </authorList>
    </citation>
    <scope>NUCLEOTIDE SEQUENCE [LARGE SCALE GENOMIC DNA]</scope>
    <source>
        <strain evidence="1 2">F363</strain>
    </source>
</reference>